<dbReference type="Proteomes" id="UP001596337">
    <property type="component" value="Unassembled WGS sequence"/>
</dbReference>
<comment type="caution">
    <text evidence="1">The sequence shown here is derived from an EMBL/GenBank/DDBJ whole genome shotgun (WGS) entry which is preliminary data.</text>
</comment>
<evidence type="ECO:0000313" key="1">
    <source>
        <dbReference type="EMBL" id="MFC6868300.1"/>
    </source>
</evidence>
<name>A0ABW2BZ10_9PSEU</name>
<reference evidence="2" key="1">
    <citation type="journal article" date="2019" name="Int. J. Syst. Evol. Microbiol.">
        <title>The Global Catalogue of Microorganisms (GCM) 10K type strain sequencing project: providing services to taxonomists for standard genome sequencing and annotation.</title>
        <authorList>
            <consortium name="The Broad Institute Genomics Platform"/>
            <consortium name="The Broad Institute Genome Sequencing Center for Infectious Disease"/>
            <person name="Wu L."/>
            <person name="Ma J."/>
        </authorList>
    </citation>
    <scope>NUCLEOTIDE SEQUENCE [LARGE SCALE GENOMIC DNA]</scope>
    <source>
        <strain evidence="2">KCTC 32255</strain>
    </source>
</reference>
<dbReference type="EMBL" id="JBHSXX010000001">
    <property type="protein sequence ID" value="MFC6868300.1"/>
    <property type="molecule type" value="Genomic_DNA"/>
</dbReference>
<accession>A0ABW2BZ10</accession>
<organism evidence="1 2">
    <name type="scientific">Haloechinothrix salitolerans</name>
    <dbReference type="NCBI Taxonomy" id="926830"/>
    <lineage>
        <taxon>Bacteria</taxon>
        <taxon>Bacillati</taxon>
        <taxon>Actinomycetota</taxon>
        <taxon>Actinomycetes</taxon>
        <taxon>Pseudonocardiales</taxon>
        <taxon>Pseudonocardiaceae</taxon>
        <taxon>Haloechinothrix</taxon>
    </lineage>
</organism>
<gene>
    <name evidence="1" type="ORF">ACFQGD_14245</name>
</gene>
<keyword evidence="2" id="KW-1185">Reference proteome</keyword>
<proteinExistence type="predicted"/>
<protein>
    <submittedName>
        <fullName evidence="1">Uncharacterized protein</fullName>
    </submittedName>
</protein>
<dbReference type="RefSeq" id="WP_390221058.1">
    <property type="nucleotide sequence ID" value="NZ_JBHSXX010000001.1"/>
</dbReference>
<sequence>MRVNTFTGLREIPNDTIVEQLKQGTWECTFSWPSKGTLALKLSDDLATTGIEISRPDTVSLGQGLDGAVHRSWEKEPLSQGGYLTFSCQSGRFQTPGSAFALTTSINSDYPDGDVPSYHQLATIYVTAANAIRKTMACEGDPYRLPDLPEAPPTPQPLAQDDQPCDTFTADQLSAVLPDAKDSTTWNVWESPGDAFPSTACQIWRKRDPRVDPPVNEDEPAYLLGPRVGFSRITGNAAADYDLTKSQELLHNVEPWNRFGGKGYHADNQAQNKNKDNEMRLKRACGDETHVYVGAYAPHTVTRAEYEKLFAQWVRAQAQRDGCPVTS</sequence>
<evidence type="ECO:0000313" key="2">
    <source>
        <dbReference type="Proteomes" id="UP001596337"/>
    </source>
</evidence>